<dbReference type="AlphaFoldDB" id="A0A0W0FD62"/>
<proteinExistence type="predicted"/>
<evidence type="ECO:0000313" key="2">
    <source>
        <dbReference type="Proteomes" id="UP000054988"/>
    </source>
</evidence>
<dbReference type="EMBL" id="LATX01002096">
    <property type="protein sequence ID" value="KTB34288.1"/>
    <property type="molecule type" value="Genomic_DNA"/>
</dbReference>
<dbReference type="InterPro" id="IPR035996">
    <property type="entry name" value="4pyrrol_Methylase_sf"/>
</dbReference>
<evidence type="ECO:0000313" key="1">
    <source>
        <dbReference type="EMBL" id="KTB34288.1"/>
    </source>
</evidence>
<name>A0A0W0FD62_MONRR</name>
<dbReference type="SUPFAM" id="SSF53790">
    <property type="entry name" value="Tetrapyrrole methylase"/>
    <property type="match status" value="1"/>
</dbReference>
<reference evidence="1 2" key="1">
    <citation type="submission" date="2015-12" db="EMBL/GenBank/DDBJ databases">
        <title>Draft genome sequence of Moniliophthora roreri, the causal agent of frosty pod rot of cacao.</title>
        <authorList>
            <person name="Aime M.C."/>
            <person name="Diaz-Valderrama J.R."/>
            <person name="Kijpornyongpan T."/>
            <person name="Phillips-Mora W."/>
        </authorList>
    </citation>
    <scope>NUCLEOTIDE SEQUENCE [LARGE SCALE GENOMIC DNA]</scope>
    <source>
        <strain evidence="1 2">MCA 2952</strain>
    </source>
</reference>
<sequence length="442" mass="48841">MNKSIIAKHHDNLPSIYTLEPLISGAYSTDKGSGSGSDADWRPRQSSIRVAILQTAGNPTDRSHVQKRVLELMIKGFSANTTDVFKSEVETSELNITHDPSLGYRKSSHPNDVRGKFPSYVHILRKGYNVLGVFYGHSGVFVNPSHRAIALAREEGFKAKMLAGVSAEDCLFADLEFDPAILGCMTCEASECLARDRPFNPFIHNIIWQVGSIGITNMTFSNDKFSILVDRLEKDFAPNHTVVYYVGRVLPKAVSKIETFTVADLRKARAQVQSHFDVVSTLYVPPRDTGPVDPAPVGVRIDAIEAYRSSLKWSARNINRKLSYAYNRYESDVIDKLKGYVIPGHRILQGSSAMKTFLTDLALKPRLLEEYREDPAAVVDRVDGLTEDEKYGLKLGTEGPVYALMSRTAEDVSSSKKLSRSDLLGGKPTAFVGLVVIIAVVV</sequence>
<gene>
    <name evidence="1" type="ORF">WG66_13139</name>
</gene>
<comment type="caution">
    <text evidence="1">The sequence shown here is derived from an EMBL/GenBank/DDBJ whole genome shotgun (WGS) entry which is preliminary data.</text>
</comment>
<dbReference type="CDD" id="cd19916">
    <property type="entry name" value="OphMA_like"/>
    <property type="match status" value="1"/>
</dbReference>
<dbReference type="Proteomes" id="UP000054988">
    <property type="component" value="Unassembled WGS sequence"/>
</dbReference>
<dbReference type="eggNOG" id="ENOG502RCTU">
    <property type="taxonomic scope" value="Eukaryota"/>
</dbReference>
<organism evidence="1 2">
    <name type="scientific">Moniliophthora roreri</name>
    <name type="common">Frosty pod rot fungus</name>
    <name type="synonym">Monilia roreri</name>
    <dbReference type="NCBI Taxonomy" id="221103"/>
    <lineage>
        <taxon>Eukaryota</taxon>
        <taxon>Fungi</taxon>
        <taxon>Dikarya</taxon>
        <taxon>Basidiomycota</taxon>
        <taxon>Agaricomycotina</taxon>
        <taxon>Agaricomycetes</taxon>
        <taxon>Agaricomycetidae</taxon>
        <taxon>Agaricales</taxon>
        <taxon>Marasmiineae</taxon>
        <taxon>Marasmiaceae</taxon>
        <taxon>Moniliophthora</taxon>
    </lineage>
</organism>
<accession>A0A0W0FD62</accession>
<dbReference type="GO" id="GO:0008168">
    <property type="term" value="F:methyltransferase activity"/>
    <property type="evidence" value="ECO:0007669"/>
    <property type="project" value="InterPro"/>
</dbReference>
<protein>
    <submittedName>
        <fullName evidence="1">Uncharacterized protein</fullName>
    </submittedName>
</protein>